<accession>A0A927F098</accession>
<comment type="caution">
    <text evidence="4">The sequence shown here is derived from an EMBL/GenBank/DDBJ whole genome shotgun (WGS) entry which is preliminary data.</text>
</comment>
<proteinExistence type="predicted"/>
<dbReference type="AlphaFoldDB" id="A0A927F098"/>
<feature type="compositionally biased region" description="Low complexity" evidence="1">
    <location>
        <begin position="37"/>
        <end position="51"/>
    </location>
</feature>
<dbReference type="InterPro" id="IPR054384">
    <property type="entry name" value="SecDF_P1_head"/>
</dbReference>
<protein>
    <recommendedName>
        <fullName evidence="3">SecDF P1 head subdomain domain-containing protein</fullName>
    </recommendedName>
</protein>
<sequence>MQENLFRTVALRAAAAVAVLALAACSSETADDDREPGPSGQPSSAAPSEPSTGDAPPLAFAPVRTSTPGACPSSAREGTWLADTTDPKSPVCYGVQEDTALRVSGPVEAEAAFAEEQGTWLVNVSLDGADAKRFGELTERLSAQAPPQNQLVIVLGAWADEPRVLSAPNVVQPLLGGELQISGAFTQDSARALATELNR</sequence>
<evidence type="ECO:0000256" key="2">
    <source>
        <dbReference type="SAM" id="SignalP"/>
    </source>
</evidence>
<dbReference type="EMBL" id="JACXYU010000005">
    <property type="protein sequence ID" value="MBD3932307.1"/>
    <property type="molecule type" value="Genomic_DNA"/>
</dbReference>
<feature type="region of interest" description="Disordered" evidence="1">
    <location>
        <begin position="29"/>
        <end position="88"/>
    </location>
</feature>
<gene>
    <name evidence="4" type="ORF">IF129_12175</name>
</gene>
<reference evidence="4" key="1">
    <citation type="submission" date="2020-09" db="EMBL/GenBank/DDBJ databases">
        <title>Secondary metabolite and genome analysis of marine Streptomyces chumphonensis KK1-2T.</title>
        <authorList>
            <person name="Phongsopitanun W."/>
            <person name="Kanchanasin P."/>
            <person name="Pittayakhajonwut P."/>
            <person name="Suwanborirux K."/>
            <person name="Tanasupawat S."/>
        </authorList>
    </citation>
    <scope>NUCLEOTIDE SEQUENCE</scope>
    <source>
        <strain evidence="4">KK1-2</strain>
    </source>
</reference>
<dbReference type="Proteomes" id="UP000632289">
    <property type="component" value="Unassembled WGS sequence"/>
</dbReference>
<evidence type="ECO:0000259" key="3">
    <source>
        <dbReference type="Pfam" id="PF22599"/>
    </source>
</evidence>
<name>A0A927F098_9ACTN</name>
<evidence type="ECO:0000313" key="5">
    <source>
        <dbReference type="Proteomes" id="UP000632289"/>
    </source>
</evidence>
<evidence type="ECO:0000256" key="1">
    <source>
        <dbReference type="SAM" id="MobiDB-lite"/>
    </source>
</evidence>
<keyword evidence="2" id="KW-0732">Signal</keyword>
<feature type="chain" id="PRO_5037519035" description="SecDF P1 head subdomain domain-containing protein" evidence="2">
    <location>
        <begin position="31"/>
        <end position="199"/>
    </location>
</feature>
<dbReference type="Pfam" id="PF22599">
    <property type="entry name" value="SecDF_P1_head"/>
    <property type="match status" value="1"/>
</dbReference>
<feature type="domain" description="SecDF P1 head subdomain" evidence="3">
    <location>
        <begin position="93"/>
        <end position="198"/>
    </location>
</feature>
<dbReference type="PROSITE" id="PS51257">
    <property type="entry name" value="PROKAR_LIPOPROTEIN"/>
    <property type="match status" value="1"/>
</dbReference>
<feature type="signal peptide" evidence="2">
    <location>
        <begin position="1"/>
        <end position="30"/>
    </location>
</feature>
<dbReference type="Gene3D" id="3.30.1360.200">
    <property type="match status" value="1"/>
</dbReference>
<dbReference type="RefSeq" id="WP_191209607.1">
    <property type="nucleotide sequence ID" value="NZ_BAABKL010000015.1"/>
</dbReference>
<organism evidence="4 5">
    <name type="scientific">Streptomyces chumphonensis</name>
    <dbReference type="NCBI Taxonomy" id="1214925"/>
    <lineage>
        <taxon>Bacteria</taxon>
        <taxon>Bacillati</taxon>
        <taxon>Actinomycetota</taxon>
        <taxon>Actinomycetes</taxon>
        <taxon>Kitasatosporales</taxon>
        <taxon>Streptomycetaceae</taxon>
        <taxon>Streptomyces</taxon>
    </lineage>
</organism>
<evidence type="ECO:0000313" key="4">
    <source>
        <dbReference type="EMBL" id="MBD3932307.1"/>
    </source>
</evidence>
<keyword evidence="5" id="KW-1185">Reference proteome</keyword>